<organism evidence="1 2">
    <name type="scientific">Methylobacterium haplocladii</name>
    <dbReference type="NCBI Taxonomy" id="1176176"/>
    <lineage>
        <taxon>Bacteria</taxon>
        <taxon>Pseudomonadati</taxon>
        <taxon>Pseudomonadota</taxon>
        <taxon>Alphaproteobacteria</taxon>
        <taxon>Hyphomicrobiales</taxon>
        <taxon>Methylobacteriaceae</taxon>
        <taxon>Methylobacterium</taxon>
    </lineage>
</organism>
<evidence type="ECO:0000313" key="1">
    <source>
        <dbReference type="EMBL" id="GEO99584.1"/>
    </source>
</evidence>
<evidence type="ECO:0008006" key="3">
    <source>
        <dbReference type="Google" id="ProtNLM"/>
    </source>
</evidence>
<reference evidence="1 2" key="1">
    <citation type="submission" date="2019-07" db="EMBL/GenBank/DDBJ databases">
        <title>Whole genome shotgun sequence of Methylobacterium haplocladii NBRC 107714.</title>
        <authorList>
            <person name="Hosoyama A."/>
            <person name="Uohara A."/>
            <person name="Ohji S."/>
            <person name="Ichikawa N."/>
        </authorList>
    </citation>
    <scope>NUCLEOTIDE SEQUENCE [LARGE SCALE GENOMIC DNA]</scope>
    <source>
        <strain evidence="1 2">NBRC 107714</strain>
    </source>
</reference>
<dbReference type="Proteomes" id="UP000321258">
    <property type="component" value="Unassembled WGS sequence"/>
</dbReference>
<evidence type="ECO:0000313" key="2">
    <source>
        <dbReference type="Proteomes" id="UP000321258"/>
    </source>
</evidence>
<accession>A0A512IPF0</accession>
<proteinExistence type="predicted"/>
<name>A0A512IPF0_9HYPH</name>
<dbReference type="Gene3D" id="3.40.50.2300">
    <property type="match status" value="1"/>
</dbReference>
<dbReference type="EMBL" id="BJZT01000019">
    <property type="protein sequence ID" value="GEO99584.1"/>
    <property type="molecule type" value="Genomic_DNA"/>
</dbReference>
<dbReference type="AlphaFoldDB" id="A0A512IPF0"/>
<comment type="caution">
    <text evidence="1">The sequence shown here is derived from an EMBL/GenBank/DDBJ whole genome shotgun (WGS) entry which is preliminary data.</text>
</comment>
<sequence>MMPTADQKLTVLLAEHQALMEMWLEDELVDAGYVVDGPHGTCEAALDALRWRGPTTPWSVST</sequence>
<keyword evidence="2" id="KW-1185">Reference proteome</keyword>
<protein>
    <recommendedName>
        <fullName evidence="3">Response regulatory domain-containing protein</fullName>
    </recommendedName>
</protein>
<gene>
    <name evidence="1" type="ORF">MHA02_19720</name>
</gene>